<keyword evidence="2" id="KW-1185">Reference proteome</keyword>
<dbReference type="RefSeq" id="WP_381177482.1">
    <property type="nucleotide sequence ID" value="NZ_JBHSFK010000050.1"/>
</dbReference>
<accession>A0ABV9B5T6</accession>
<organism evidence="1 2">
    <name type="scientific">Streptomyces vulcanius</name>
    <dbReference type="NCBI Taxonomy" id="1441876"/>
    <lineage>
        <taxon>Bacteria</taxon>
        <taxon>Bacillati</taxon>
        <taxon>Actinomycetota</taxon>
        <taxon>Actinomycetes</taxon>
        <taxon>Kitasatosporales</taxon>
        <taxon>Streptomycetaceae</taxon>
        <taxon>Streptomyces</taxon>
    </lineage>
</organism>
<reference evidence="2" key="1">
    <citation type="journal article" date="2019" name="Int. J. Syst. Evol. Microbiol.">
        <title>The Global Catalogue of Microorganisms (GCM) 10K type strain sequencing project: providing services to taxonomists for standard genome sequencing and annotation.</title>
        <authorList>
            <consortium name="The Broad Institute Genomics Platform"/>
            <consortium name="The Broad Institute Genome Sequencing Center for Infectious Disease"/>
            <person name="Wu L."/>
            <person name="Ma J."/>
        </authorList>
    </citation>
    <scope>NUCLEOTIDE SEQUENCE [LARGE SCALE GENOMIC DNA]</scope>
    <source>
        <strain evidence="2">CGMCC 4.7177</strain>
    </source>
</reference>
<dbReference type="Proteomes" id="UP001595839">
    <property type="component" value="Unassembled WGS sequence"/>
</dbReference>
<gene>
    <name evidence="1" type="ORF">ACFPIH_47680</name>
</gene>
<protein>
    <submittedName>
        <fullName evidence="1">Uncharacterized protein</fullName>
    </submittedName>
</protein>
<name>A0ABV9B5T6_9ACTN</name>
<comment type="caution">
    <text evidence="1">The sequence shown here is derived from an EMBL/GenBank/DDBJ whole genome shotgun (WGS) entry which is preliminary data.</text>
</comment>
<dbReference type="EMBL" id="JBHSFK010000050">
    <property type="protein sequence ID" value="MFC4507039.1"/>
    <property type="molecule type" value="Genomic_DNA"/>
</dbReference>
<proteinExistence type="predicted"/>
<evidence type="ECO:0000313" key="2">
    <source>
        <dbReference type="Proteomes" id="UP001595839"/>
    </source>
</evidence>
<evidence type="ECO:0000313" key="1">
    <source>
        <dbReference type="EMBL" id="MFC4507039.1"/>
    </source>
</evidence>
<sequence>MNPETNPVTVETSYGKLYVAVLSAKEDSFHDSERGYVTELRPRVRVASDPTFEADPRHVEHWTIRNRAYAVHETVYYRDLSDVSSASGTNLDLWHSEDSPHMGGFRNDRRRQVEYRTATYDLMRQVVANALDVFSKDHEGWEDFSVYLLLKRKRDSQMDESARLHKEAAEHEAKGEKFEQEAAPLYDVLPDSLRVLIRN</sequence>